<feature type="compositionally biased region" description="Basic and acidic residues" evidence="1">
    <location>
        <begin position="49"/>
        <end position="60"/>
    </location>
</feature>
<organism evidence="2 3">
    <name type="scientific">Pleurodeles waltl</name>
    <name type="common">Iberian ribbed newt</name>
    <dbReference type="NCBI Taxonomy" id="8319"/>
    <lineage>
        <taxon>Eukaryota</taxon>
        <taxon>Metazoa</taxon>
        <taxon>Chordata</taxon>
        <taxon>Craniata</taxon>
        <taxon>Vertebrata</taxon>
        <taxon>Euteleostomi</taxon>
        <taxon>Amphibia</taxon>
        <taxon>Batrachia</taxon>
        <taxon>Caudata</taxon>
        <taxon>Salamandroidea</taxon>
        <taxon>Salamandridae</taxon>
        <taxon>Pleurodelinae</taxon>
        <taxon>Pleurodeles</taxon>
    </lineage>
</organism>
<gene>
    <name evidence="2" type="ORF">NDU88_006280</name>
</gene>
<evidence type="ECO:0000313" key="3">
    <source>
        <dbReference type="Proteomes" id="UP001066276"/>
    </source>
</evidence>
<proteinExistence type="predicted"/>
<keyword evidence="3" id="KW-1185">Reference proteome</keyword>
<reference evidence="2" key="1">
    <citation type="journal article" date="2022" name="bioRxiv">
        <title>Sequencing and chromosome-scale assembly of the giantPleurodeles waltlgenome.</title>
        <authorList>
            <person name="Brown T."/>
            <person name="Elewa A."/>
            <person name="Iarovenko S."/>
            <person name="Subramanian E."/>
            <person name="Araus A.J."/>
            <person name="Petzold A."/>
            <person name="Susuki M."/>
            <person name="Suzuki K.-i.T."/>
            <person name="Hayashi T."/>
            <person name="Toyoda A."/>
            <person name="Oliveira C."/>
            <person name="Osipova E."/>
            <person name="Leigh N.D."/>
            <person name="Simon A."/>
            <person name="Yun M.H."/>
        </authorList>
    </citation>
    <scope>NUCLEOTIDE SEQUENCE</scope>
    <source>
        <strain evidence="2">20211129_DDA</strain>
        <tissue evidence="2">Liver</tissue>
    </source>
</reference>
<evidence type="ECO:0000313" key="2">
    <source>
        <dbReference type="EMBL" id="KAJ1153521.1"/>
    </source>
</evidence>
<evidence type="ECO:0000256" key="1">
    <source>
        <dbReference type="SAM" id="MobiDB-lite"/>
    </source>
</evidence>
<name>A0AAV7RPG5_PLEWA</name>
<dbReference type="AlphaFoldDB" id="A0AAV7RPG5"/>
<sequence length="91" mass="10469">MVGEQWEHDGPKLDVDLQELLWRVHKLVVHRGNEWVSRQMLGMMEQEKAGTLKQTGDTRGKATGLGEAHSEDHSPKVLVVRDFQPEWRSPQ</sequence>
<comment type="caution">
    <text evidence="2">The sequence shown here is derived from an EMBL/GenBank/DDBJ whole genome shotgun (WGS) entry which is preliminary data.</text>
</comment>
<feature type="region of interest" description="Disordered" evidence="1">
    <location>
        <begin position="49"/>
        <end position="91"/>
    </location>
</feature>
<accession>A0AAV7RPG5</accession>
<dbReference type="Proteomes" id="UP001066276">
    <property type="component" value="Chromosome 5"/>
</dbReference>
<protein>
    <submittedName>
        <fullName evidence="2">Uncharacterized protein</fullName>
    </submittedName>
</protein>
<dbReference type="EMBL" id="JANPWB010000009">
    <property type="protein sequence ID" value="KAJ1153521.1"/>
    <property type="molecule type" value="Genomic_DNA"/>
</dbReference>